<dbReference type="Proteomes" id="UP001157126">
    <property type="component" value="Unassembled WGS sequence"/>
</dbReference>
<evidence type="ECO:0000313" key="2">
    <source>
        <dbReference type="Proteomes" id="UP001157126"/>
    </source>
</evidence>
<protein>
    <submittedName>
        <fullName evidence="1">Uncharacterized protein</fullName>
    </submittedName>
</protein>
<accession>A0ABQ6IQV4</accession>
<name>A0ABQ6IQV4_9MICO</name>
<comment type="caution">
    <text evidence="1">The sequence shown here is derived from an EMBL/GenBank/DDBJ whole genome shotgun (WGS) entry which is preliminary data.</text>
</comment>
<organism evidence="1 2">
    <name type="scientific">Mobilicoccus caccae</name>
    <dbReference type="NCBI Taxonomy" id="1859295"/>
    <lineage>
        <taxon>Bacteria</taxon>
        <taxon>Bacillati</taxon>
        <taxon>Actinomycetota</taxon>
        <taxon>Actinomycetes</taxon>
        <taxon>Micrococcales</taxon>
        <taxon>Dermatophilaceae</taxon>
        <taxon>Mobilicoccus</taxon>
    </lineage>
</organism>
<dbReference type="EMBL" id="BSUO01000001">
    <property type="protein sequence ID" value="GMA40300.1"/>
    <property type="molecule type" value="Genomic_DNA"/>
</dbReference>
<gene>
    <name evidence="1" type="ORF">GCM10025883_23450</name>
</gene>
<keyword evidence="2" id="KW-1185">Reference proteome</keyword>
<evidence type="ECO:0000313" key="1">
    <source>
        <dbReference type="EMBL" id="GMA40300.1"/>
    </source>
</evidence>
<sequence length="51" mass="5440">MDEGTRVRLTYDWAATPPEIAEQIGGLPSVDTAHLDRSLASLAQAVESGRS</sequence>
<proteinExistence type="predicted"/>
<reference evidence="2" key="1">
    <citation type="journal article" date="2019" name="Int. J. Syst. Evol. Microbiol.">
        <title>The Global Catalogue of Microorganisms (GCM) 10K type strain sequencing project: providing services to taxonomists for standard genome sequencing and annotation.</title>
        <authorList>
            <consortium name="The Broad Institute Genomics Platform"/>
            <consortium name="The Broad Institute Genome Sequencing Center for Infectious Disease"/>
            <person name="Wu L."/>
            <person name="Ma J."/>
        </authorList>
    </citation>
    <scope>NUCLEOTIDE SEQUENCE [LARGE SCALE GENOMIC DNA]</scope>
    <source>
        <strain evidence="2">NBRC 113072</strain>
    </source>
</reference>